<name>D6WQN0_TRICA</name>
<reference evidence="2 3" key="2">
    <citation type="journal article" date="2010" name="Nucleic Acids Res.">
        <title>BeetleBase in 2010: revisions to provide comprehensive genomic information for Tribolium castaneum.</title>
        <authorList>
            <person name="Kim H.S."/>
            <person name="Murphy T."/>
            <person name="Xia J."/>
            <person name="Caragea D."/>
            <person name="Park Y."/>
            <person name="Beeman R.W."/>
            <person name="Lorenzen M.D."/>
            <person name="Butcher S."/>
            <person name="Manak J.R."/>
            <person name="Brown S.J."/>
        </authorList>
    </citation>
    <scope>GENOME REANNOTATION</scope>
    <source>
        <strain evidence="2 3">Georgia GA2</strain>
    </source>
</reference>
<dbReference type="Proteomes" id="UP000007266">
    <property type="component" value="Linkage group 7"/>
</dbReference>
<accession>D6WQN0</accession>
<proteinExistence type="predicted"/>
<dbReference type="KEGG" id="tca:100141528"/>
<feature type="signal peptide" evidence="1">
    <location>
        <begin position="1"/>
        <end position="18"/>
    </location>
</feature>
<organism evidence="2 3">
    <name type="scientific">Tribolium castaneum</name>
    <name type="common">Red flour beetle</name>
    <dbReference type="NCBI Taxonomy" id="7070"/>
    <lineage>
        <taxon>Eukaryota</taxon>
        <taxon>Metazoa</taxon>
        <taxon>Ecdysozoa</taxon>
        <taxon>Arthropoda</taxon>
        <taxon>Hexapoda</taxon>
        <taxon>Insecta</taxon>
        <taxon>Pterygota</taxon>
        <taxon>Neoptera</taxon>
        <taxon>Endopterygota</taxon>
        <taxon>Coleoptera</taxon>
        <taxon>Polyphaga</taxon>
        <taxon>Cucujiformia</taxon>
        <taxon>Tenebrionidae</taxon>
        <taxon>Tenebrionidae incertae sedis</taxon>
        <taxon>Tribolium</taxon>
    </lineage>
</organism>
<protein>
    <submittedName>
        <fullName evidence="2">Anti-diruetic peptide</fullName>
    </submittedName>
</protein>
<dbReference type="EMBL" id="KQ971354">
    <property type="protein sequence ID" value="EFA07532.1"/>
    <property type="molecule type" value="Genomic_DNA"/>
</dbReference>
<sequence length="107" mass="10881">MNCLSAVVLLVAVAAANAGIVAPVDSAAVLSGPSGTVVRSGLAHAPFAYHGLHHAYAAPIAHHGIVAGAPLAYAAVPAGHGLEGQWIPDINEKFYDDGSYKPHIYGF</sequence>
<keyword evidence="1" id="KW-0732">Signal</keyword>
<dbReference type="STRING" id="7070.D6WQN0"/>
<dbReference type="PhylomeDB" id="D6WQN0"/>
<feature type="chain" id="PRO_5003089808" evidence="1">
    <location>
        <begin position="19"/>
        <end position="107"/>
    </location>
</feature>
<dbReference type="InParanoid" id="D6WQN0"/>
<dbReference type="AlphaFoldDB" id="D6WQN0"/>
<dbReference type="OrthoDB" id="6771899at2759"/>
<evidence type="ECO:0000256" key="1">
    <source>
        <dbReference type="SAM" id="SignalP"/>
    </source>
</evidence>
<gene>
    <name evidence="2" type="primary">AUGUSTUS-3.0.2_09957</name>
    <name evidence="2" type="ORF">TcasGA2_TC009957</name>
</gene>
<dbReference type="HOGENOM" id="CLU_2099997_0_0_1"/>
<evidence type="ECO:0000313" key="2">
    <source>
        <dbReference type="EMBL" id="EFA07532.1"/>
    </source>
</evidence>
<reference evidence="2 3" key="1">
    <citation type="journal article" date="2008" name="Nature">
        <title>The genome of the model beetle and pest Tribolium castaneum.</title>
        <authorList>
            <consortium name="Tribolium Genome Sequencing Consortium"/>
            <person name="Richards S."/>
            <person name="Gibbs R.A."/>
            <person name="Weinstock G.M."/>
            <person name="Brown S.J."/>
            <person name="Denell R."/>
            <person name="Beeman R.W."/>
            <person name="Gibbs R."/>
            <person name="Beeman R.W."/>
            <person name="Brown S.J."/>
            <person name="Bucher G."/>
            <person name="Friedrich M."/>
            <person name="Grimmelikhuijzen C.J."/>
            <person name="Klingler M."/>
            <person name="Lorenzen M."/>
            <person name="Richards S."/>
            <person name="Roth S."/>
            <person name="Schroder R."/>
            <person name="Tautz D."/>
            <person name="Zdobnov E.M."/>
            <person name="Muzny D."/>
            <person name="Gibbs R.A."/>
            <person name="Weinstock G.M."/>
            <person name="Attaway T."/>
            <person name="Bell S."/>
            <person name="Buhay C.J."/>
            <person name="Chandrabose M.N."/>
            <person name="Chavez D."/>
            <person name="Clerk-Blankenburg K.P."/>
            <person name="Cree A."/>
            <person name="Dao M."/>
            <person name="Davis C."/>
            <person name="Chacko J."/>
            <person name="Dinh H."/>
            <person name="Dugan-Rocha S."/>
            <person name="Fowler G."/>
            <person name="Garner T.T."/>
            <person name="Garnes J."/>
            <person name="Gnirke A."/>
            <person name="Hawes A."/>
            <person name="Hernandez J."/>
            <person name="Hines S."/>
            <person name="Holder M."/>
            <person name="Hume J."/>
            <person name="Jhangiani S.N."/>
            <person name="Joshi V."/>
            <person name="Khan Z.M."/>
            <person name="Jackson L."/>
            <person name="Kovar C."/>
            <person name="Kowis A."/>
            <person name="Lee S."/>
            <person name="Lewis L.R."/>
            <person name="Margolis J."/>
            <person name="Morgan M."/>
            <person name="Nazareth L.V."/>
            <person name="Nguyen N."/>
            <person name="Okwuonu G."/>
            <person name="Parker D."/>
            <person name="Richards S."/>
            <person name="Ruiz S.J."/>
            <person name="Santibanez J."/>
            <person name="Savard J."/>
            <person name="Scherer S.E."/>
            <person name="Schneider B."/>
            <person name="Sodergren E."/>
            <person name="Tautz D."/>
            <person name="Vattahil S."/>
            <person name="Villasana D."/>
            <person name="White C.S."/>
            <person name="Wright R."/>
            <person name="Park Y."/>
            <person name="Beeman R.W."/>
            <person name="Lord J."/>
            <person name="Oppert B."/>
            <person name="Lorenzen M."/>
            <person name="Brown S."/>
            <person name="Wang L."/>
            <person name="Savard J."/>
            <person name="Tautz D."/>
            <person name="Richards S."/>
            <person name="Weinstock G."/>
            <person name="Gibbs R.A."/>
            <person name="Liu Y."/>
            <person name="Worley K."/>
            <person name="Weinstock G."/>
            <person name="Elsik C.G."/>
            <person name="Reese J.T."/>
            <person name="Elhaik E."/>
            <person name="Landan G."/>
            <person name="Graur D."/>
            <person name="Arensburger P."/>
            <person name="Atkinson P."/>
            <person name="Beeman R.W."/>
            <person name="Beidler J."/>
            <person name="Brown S.J."/>
            <person name="Demuth J.P."/>
            <person name="Drury D.W."/>
            <person name="Du Y.Z."/>
            <person name="Fujiwara H."/>
            <person name="Lorenzen M."/>
            <person name="Maselli V."/>
            <person name="Osanai M."/>
            <person name="Park Y."/>
            <person name="Robertson H.M."/>
            <person name="Tu Z."/>
            <person name="Wang J.J."/>
            <person name="Wang S."/>
            <person name="Richards S."/>
            <person name="Song H."/>
            <person name="Zhang L."/>
            <person name="Sodergren E."/>
            <person name="Werner D."/>
            <person name="Stanke M."/>
            <person name="Morgenstern B."/>
            <person name="Solovyev V."/>
            <person name="Kosarev P."/>
            <person name="Brown G."/>
            <person name="Chen H.C."/>
            <person name="Ermolaeva O."/>
            <person name="Hlavina W."/>
            <person name="Kapustin Y."/>
            <person name="Kiryutin B."/>
            <person name="Kitts P."/>
            <person name="Maglott D."/>
            <person name="Pruitt K."/>
            <person name="Sapojnikov V."/>
            <person name="Souvorov A."/>
            <person name="Mackey A.J."/>
            <person name="Waterhouse R.M."/>
            <person name="Wyder S."/>
            <person name="Zdobnov E.M."/>
            <person name="Zdobnov E.M."/>
            <person name="Wyder S."/>
            <person name="Kriventseva E.V."/>
            <person name="Kadowaki T."/>
            <person name="Bork P."/>
            <person name="Aranda M."/>
            <person name="Bao R."/>
            <person name="Beermann A."/>
            <person name="Berns N."/>
            <person name="Bolognesi R."/>
            <person name="Bonneton F."/>
            <person name="Bopp D."/>
            <person name="Brown S.J."/>
            <person name="Bucher G."/>
            <person name="Butts T."/>
            <person name="Chaumot A."/>
            <person name="Denell R.E."/>
            <person name="Ferrier D.E."/>
            <person name="Friedrich M."/>
            <person name="Gordon C.M."/>
            <person name="Jindra M."/>
            <person name="Klingler M."/>
            <person name="Lan Q."/>
            <person name="Lattorff H.M."/>
            <person name="Laudet V."/>
            <person name="von Levetsow C."/>
            <person name="Liu Z."/>
            <person name="Lutz R."/>
            <person name="Lynch J.A."/>
            <person name="da Fonseca R.N."/>
            <person name="Posnien N."/>
            <person name="Reuter R."/>
            <person name="Roth S."/>
            <person name="Savard J."/>
            <person name="Schinko J.B."/>
            <person name="Schmitt C."/>
            <person name="Schoppmeier M."/>
            <person name="Schroder R."/>
            <person name="Shippy T.D."/>
            <person name="Simonnet F."/>
            <person name="Marques-Souza H."/>
            <person name="Tautz D."/>
            <person name="Tomoyasu Y."/>
            <person name="Trauner J."/>
            <person name="Van der Zee M."/>
            <person name="Vervoort M."/>
            <person name="Wittkopp N."/>
            <person name="Wimmer E.A."/>
            <person name="Yang X."/>
            <person name="Jones A.K."/>
            <person name="Sattelle D.B."/>
            <person name="Ebert P.R."/>
            <person name="Nelson D."/>
            <person name="Scott J.G."/>
            <person name="Beeman R.W."/>
            <person name="Muthukrishnan S."/>
            <person name="Kramer K.J."/>
            <person name="Arakane Y."/>
            <person name="Beeman R.W."/>
            <person name="Zhu Q."/>
            <person name="Hogenkamp D."/>
            <person name="Dixit R."/>
            <person name="Oppert B."/>
            <person name="Jiang H."/>
            <person name="Zou Z."/>
            <person name="Marshall J."/>
            <person name="Elpidina E."/>
            <person name="Vinokurov K."/>
            <person name="Oppert C."/>
            <person name="Zou Z."/>
            <person name="Evans J."/>
            <person name="Lu Z."/>
            <person name="Zhao P."/>
            <person name="Sumathipala N."/>
            <person name="Altincicek B."/>
            <person name="Vilcinskas A."/>
            <person name="Williams M."/>
            <person name="Hultmark D."/>
            <person name="Hetru C."/>
            <person name="Jiang H."/>
            <person name="Grimmelikhuijzen C.J."/>
            <person name="Hauser F."/>
            <person name="Cazzamali G."/>
            <person name="Williamson M."/>
            <person name="Park Y."/>
            <person name="Li B."/>
            <person name="Tanaka Y."/>
            <person name="Predel R."/>
            <person name="Neupert S."/>
            <person name="Schachtner J."/>
            <person name="Verleyen P."/>
            <person name="Raible F."/>
            <person name="Bork P."/>
            <person name="Friedrich M."/>
            <person name="Walden K.K."/>
            <person name="Robertson H.M."/>
            <person name="Angeli S."/>
            <person name="Foret S."/>
            <person name="Bucher G."/>
            <person name="Schuetz S."/>
            <person name="Maleszka R."/>
            <person name="Wimmer E.A."/>
            <person name="Beeman R.W."/>
            <person name="Lorenzen M."/>
            <person name="Tomoyasu Y."/>
            <person name="Miller S.C."/>
            <person name="Grossmann D."/>
            <person name="Bucher G."/>
        </authorList>
    </citation>
    <scope>NUCLEOTIDE SEQUENCE [LARGE SCALE GENOMIC DNA]</scope>
    <source>
        <strain evidence="2 3">Georgia GA2</strain>
    </source>
</reference>
<keyword evidence="3" id="KW-1185">Reference proteome</keyword>
<evidence type="ECO:0000313" key="3">
    <source>
        <dbReference type="Proteomes" id="UP000007266"/>
    </source>
</evidence>